<dbReference type="Gene3D" id="3.30.420.10">
    <property type="entry name" value="Ribonuclease H-like superfamily/Ribonuclease H"/>
    <property type="match status" value="1"/>
</dbReference>
<reference evidence="3 4" key="1">
    <citation type="journal article" date="2022" name="bioRxiv">
        <title>Genomics of Preaxostyla Flagellates Illuminates Evolutionary Transitions and the Path Towards Mitochondrial Loss.</title>
        <authorList>
            <person name="Novak L.V.F."/>
            <person name="Treitli S.C."/>
            <person name="Pyrih J."/>
            <person name="Halakuc P."/>
            <person name="Pipaliya S.V."/>
            <person name="Vacek V."/>
            <person name="Brzon O."/>
            <person name="Soukal P."/>
            <person name="Eme L."/>
            <person name="Dacks J.B."/>
            <person name="Karnkowska A."/>
            <person name="Elias M."/>
            <person name="Hampl V."/>
        </authorList>
    </citation>
    <scope>NUCLEOTIDE SEQUENCE [LARGE SCALE GENOMIC DNA]</scope>
    <source>
        <strain evidence="3">NAU3</strain>
        <tissue evidence="3">Gut</tissue>
    </source>
</reference>
<organism evidence="3 4">
    <name type="scientific">Blattamonas nauphoetae</name>
    <dbReference type="NCBI Taxonomy" id="2049346"/>
    <lineage>
        <taxon>Eukaryota</taxon>
        <taxon>Metamonada</taxon>
        <taxon>Preaxostyla</taxon>
        <taxon>Oxymonadida</taxon>
        <taxon>Blattamonas</taxon>
    </lineage>
</organism>
<evidence type="ECO:0000259" key="2">
    <source>
        <dbReference type="Pfam" id="PF13358"/>
    </source>
</evidence>
<comment type="caution">
    <text evidence="3">The sequence shown here is derived from an EMBL/GenBank/DDBJ whole genome shotgun (WGS) entry which is preliminary data.</text>
</comment>
<dbReference type="Pfam" id="PF13358">
    <property type="entry name" value="DDE_3"/>
    <property type="match status" value="1"/>
</dbReference>
<dbReference type="Proteomes" id="UP001281761">
    <property type="component" value="Unassembled WGS sequence"/>
</dbReference>
<dbReference type="InterPro" id="IPR038717">
    <property type="entry name" value="Tc1-like_DDE_dom"/>
</dbReference>
<evidence type="ECO:0000313" key="4">
    <source>
        <dbReference type="Proteomes" id="UP001281761"/>
    </source>
</evidence>
<sequence length="97" mass="10809">MPTHGNNAPWHVGQGGQKITETARIRKHRLPPTSPDLNPIETLWAIMARKLYQGGKTYSSDAKLEIEVQKVWRDLPPGEDKHTRPLHPGQSHGSCVG</sequence>
<evidence type="ECO:0000256" key="1">
    <source>
        <dbReference type="SAM" id="MobiDB-lite"/>
    </source>
</evidence>
<feature type="compositionally biased region" description="Basic and acidic residues" evidence="1">
    <location>
        <begin position="74"/>
        <end position="83"/>
    </location>
</feature>
<feature type="region of interest" description="Disordered" evidence="1">
    <location>
        <begin position="74"/>
        <end position="97"/>
    </location>
</feature>
<proteinExistence type="predicted"/>
<feature type="domain" description="Tc1-like transposase DDE" evidence="2">
    <location>
        <begin position="7"/>
        <end position="55"/>
    </location>
</feature>
<name>A0ABQ9X9J0_9EUKA</name>
<accession>A0ABQ9X9J0</accession>
<dbReference type="EMBL" id="JARBJD010000188">
    <property type="protein sequence ID" value="KAK2947912.1"/>
    <property type="molecule type" value="Genomic_DNA"/>
</dbReference>
<dbReference type="InterPro" id="IPR036397">
    <property type="entry name" value="RNaseH_sf"/>
</dbReference>
<keyword evidence="4" id="KW-1185">Reference proteome</keyword>
<gene>
    <name evidence="3" type="ORF">BLNAU_17139</name>
</gene>
<protein>
    <recommendedName>
        <fullName evidence="2">Tc1-like transposase DDE domain-containing protein</fullName>
    </recommendedName>
</protein>
<evidence type="ECO:0000313" key="3">
    <source>
        <dbReference type="EMBL" id="KAK2947912.1"/>
    </source>
</evidence>